<accession>A0A9D4WJR1</accession>
<dbReference type="PRINTS" id="PR00367">
    <property type="entry name" value="ETHRSPELEMNT"/>
</dbReference>
<dbReference type="SUPFAM" id="SSF54171">
    <property type="entry name" value="DNA-binding domain"/>
    <property type="match status" value="2"/>
</dbReference>
<evidence type="ECO:0000313" key="10">
    <source>
        <dbReference type="Proteomes" id="UP001058974"/>
    </source>
</evidence>
<reference evidence="9 10" key="1">
    <citation type="journal article" date="2022" name="Nat. Genet.">
        <title>Improved pea reference genome and pan-genome highlight genomic features and evolutionary characteristics.</title>
        <authorList>
            <person name="Yang T."/>
            <person name="Liu R."/>
            <person name="Luo Y."/>
            <person name="Hu S."/>
            <person name="Wang D."/>
            <person name="Wang C."/>
            <person name="Pandey M.K."/>
            <person name="Ge S."/>
            <person name="Xu Q."/>
            <person name="Li N."/>
            <person name="Li G."/>
            <person name="Huang Y."/>
            <person name="Saxena R.K."/>
            <person name="Ji Y."/>
            <person name="Li M."/>
            <person name="Yan X."/>
            <person name="He Y."/>
            <person name="Liu Y."/>
            <person name="Wang X."/>
            <person name="Xiang C."/>
            <person name="Varshney R.K."/>
            <person name="Ding H."/>
            <person name="Gao S."/>
            <person name="Zong X."/>
        </authorList>
    </citation>
    <scope>NUCLEOTIDE SEQUENCE [LARGE SCALE GENOMIC DNA]</scope>
    <source>
        <strain evidence="9 10">cv. Zhongwan 6</strain>
    </source>
</reference>
<dbReference type="InterPro" id="IPR016177">
    <property type="entry name" value="DNA-bd_dom_sf"/>
</dbReference>
<proteinExistence type="predicted"/>
<dbReference type="GO" id="GO:0003700">
    <property type="term" value="F:DNA-binding transcription factor activity"/>
    <property type="evidence" value="ECO:0007669"/>
    <property type="project" value="InterPro"/>
</dbReference>
<dbReference type="FunFam" id="3.30.730.10:FF:000002">
    <property type="entry name" value="AP2-like ethylene-responsive transcription factor"/>
    <property type="match status" value="1"/>
</dbReference>
<evidence type="ECO:0000256" key="6">
    <source>
        <dbReference type="ARBA" id="ARBA00023242"/>
    </source>
</evidence>
<feature type="domain" description="AP2/ERF" evidence="8">
    <location>
        <begin position="313"/>
        <end position="379"/>
    </location>
</feature>
<dbReference type="GO" id="GO:0005634">
    <property type="term" value="C:nucleus"/>
    <property type="evidence" value="ECO:0007669"/>
    <property type="project" value="UniProtKB-SubCell"/>
</dbReference>
<keyword evidence="3" id="KW-0805">Transcription regulation</keyword>
<comment type="subcellular location">
    <subcellularLocation>
        <location evidence="1">Nucleus</location>
    </subcellularLocation>
</comment>
<dbReference type="Pfam" id="PF00847">
    <property type="entry name" value="AP2"/>
    <property type="match status" value="2"/>
</dbReference>
<dbReference type="PANTHER" id="PTHR32467">
    <property type="entry name" value="AP2-LIKE ETHYLENE-RESPONSIVE TRANSCRIPTION FACTOR"/>
    <property type="match status" value="1"/>
</dbReference>
<dbReference type="AlphaFoldDB" id="A0A9D4WJR1"/>
<keyword evidence="4" id="KW-0238">DNA-binding</keyword>
<evidence type="ECO:0000256" key="2">
    <source>
        <dbReference type="ARBA" id="ARBA00022737"/>
    </source>
</evidence>
<organism evidence="9 10">
    <name type="scientific">Pisum sativum</name>
    <name type="common">Garden pea</name>
    <name type="synonym">Lathyrus oleraceus</name>
    <dbReference type="NCBI Taxonomy" id="3888"/>
    <lineage>
        <taxon>Eukaryota</taxon>
        <taxon>Viridiplantae</taxon>
        <taxon>Streptophyta</taxon>
        <taxon>Embryophyta</taxon>
        <taxon>Tracheophyta</taxon>
        <taxon>Spermatophyta</taxon>
        <taxon>Magnoliopsida</taxon>
        <taxon>eudicotyledons</taxon>
        <taxon>Gunneridae</taxon>
        <taxon>Pentapetalae</taxon>
        <taxon>rosids</taxon>
        <taxon>fabids</taxon>
        <taxon>Fabales</taxon>
        <taxon>Fabaceae</taxon>
        <taxon>Papilionoideae</taxon>
        <taxon>50 kb inversion clade</taxon>
        <taxon>NPAAA clade</taxon>
        <taxon>Hologalegina</taxon>
        <taxon>IRL clade</taxon>
        <taxon>Fabeae</taxon>
        <taxon>Lathyrus</taxon>
    </lineage>
</organism>
<feature type="compositionally biased region" description="Polar residues" evidence="7">
    <location>
        <begin position="511"/>
        <end position="531"/>
    </location>
</feature>
<dbReference type="PROSITE" id="PS51032">
    <property type="entry name" value="AP2_ERF"/>
    <property type="match status" value="2"/>
</dbReference>
<keyword evidence="10" id="KW-1185">Reference proteome</keyword>
<keyword evidence="5" id="KW-0804">Transcription</keyword>
<dbReference type="Gene3D" id="3.30.730.10">
    <property type="entry name" value="AP2/ERF domain"/>
    <property type="match status" value="2"/>
</dbReference>
<evidence type="ECO:0000256" key="4">
    <source>
        <dbReference type="ARBA" id="ARBA00023125"/>
    </source>
</evidence>
<comment type="caution">
    <text evidence="9">The sequence shown here is derived from an EMBL/GenBank/DDBJ whole genome shotgun (WGS) entry which is preliminary data.</text>
</comment>
<evidence type="ECO:0000256" key="1">
    <source>
        <dbReference type="ARBA" id="ARBA00004123"/>
    </source>
</evidence>
<dbReference type="PANTHER" id="PTHR32467:SF157">
    <property type="entry name" value="AP2-LIKE ETHYLENE-RESPONSIVE TRANSCRIPTION FACTOR CRL5"/>
    <property type="match status" value="1"/>
</dbReference>
<name>A0A9D4WJR1_PEA</name>
<dbReference type="FunFam" id="3.30.730.10:FF:000003">
    <property type="entry name" value="AP2-like ethylene-responsive transcription factor ANT"/>
    <property type="match status" value="1"/>
</dbReference>
<dbReference type="SMART" id="SM00380">
    <property type="entry name" value="AP2"/>
    <property type="match status" value="2"/>
</dbReference>
<dbReference type="EMBL" id="JAMSHJ010000005">
    <property type="protein sequence ID" value="KAI5404129.1"/>
    <property type="molecule type" value="Genomic_DNA"/>
</dbReference>
<feature type="compositionally biased region" description="Low complexity" evidence="7">
    <location>
        <begin position="1"/>
        <end position="11"/>
    </location>
</feature>
<sequence length="652" mass="72028">MKSMNDTNNNNSDDRNNNHNNNWLGFSLSPHHHHHYQQTQNSSVSNTVPTAFYLSPSHFTNSPICYGVPDNPNFHSSLSVMPLKSDGSLCIMEALGRSQSQVMVSSSSPKLEDFLGGATMGTHDDYGSHERDAAMALSLDSIYYNNQQNADPHQQQHSHMTSHPYYAALGFHGMFQTPLEAESKETTATATTTANHVDVCTSQMPQNWFSQRDYSSASHASQTLEQQMNTNMGNNNGGGSIVGGSVGCGELQSLSLSMSPGSQSSCVTAPTQISPSATESVTMEAKKRGAAKLGQKQPVHRKSIDTFGQRTSQYRGVTRHRWTGRYEAHLWDNSCKKEGQTRKGRQVYLGGYDMEEKAARAYDQAALKYWGPSTHINFPLENYQTQLEEMKNMTRQEYVAHLRRKSSGFSRGASMYRGVTRHHQHGRWQARIGRVAGNKDLYLGTFSTQEEAAEAYDVAAIKFRGSNAVTNFDISKYEVEKIMASNTLLSGDQARRIKQNVPRADVHEYNDTNVTSQNNGEADQARNSNESNDSKWKMVSNGCDQKNSAGNFKNSDFSMSLQDLVGLDDSTKIGTHFSNPSSLVTSLSSSREASPDKTAPSQLFPKPSMESKIGSSIGVTSSWFPSQVTTQMRPTSSINLSHFPVFAAWNDA</sequence>
<feature type="domain" description="AP2/ERF" evidence="8">
    <location>
        <begin position="415"/>
        <end position="473"/>
    </location>
</feature>
<keyword evidence="6" id="KW-0539">Nucleus</keyword>
<keyword evidence="2" id="KW-0677">Repeat</keyword>
<gene>
    <name evidence="9" type="ORF">KIW84_051318</name>
</gene>
<evidence type="ECO:0000256" key="3">
    <source>
        <dbReference type="ARBA" id="ARBA00023015"/>
    </source>
</evidence>
<evidence type="ECO:0000313" key="9">
    <source>
        <dbReference type="EMBL" id="KAI5404129.1"/>
    </source>
</evidence>
<feature type="region of interest" description="Disordered" evidence="7">
    <location>
        <begin position="1"/>
        <end position="43"/>
    </location>
</feature>
<dbReference type="CDD" id="cd00018">
    <property type="entry name" value="AP2"/>
    <property type="match status" value="2"/>
</dbReference>
<dbReference type="InterPro" id="IPR036955">
    <property type="entry name" value="AP2/ERF_dom_sf"/>
</dbReference>
<protein>
    <recommendedName>
        <fullName evidence="8">AP2/ERF domain-containing protein</fullName>
    </recommendedName>
</protein>
<evidence type="ECO:0000259" key="8">
    <source>
        <dbReference type="PROSITE" id="PS51032"/>
    </source>
</evidence>
<dbReference type="OrthoDB" id="207175at2759"/>
<dbReference type="Gramene" id="PSAT_LOCUS23788_t1">
    <property type="protein sequence ID" value="CAL5204820.1"/>
    <property type="gene ID" value="PSAT_LOCUS23788"/>
</dbReference>
<evidence type="ECO:0000256" key="5">
    <source>
        <dbReference type="ARBA" id="ARBA00023163"/>
    </source>
</evidence>
<dbReference type="Gramene" id="Psat5g043760.1">
    <property type="protein sequence ID" value="Psat5g043760.1.cds"/>
    <property type="gene ID" value="Psat5g043760"/>
</dbReference>
<evidence type="ECO:0000256" key="7">
    <source>
        <dbReference type="SAM" id="MobiDB-lite"/>
    </source>
</evidence>
<dbReference type="Proteomes" id="UP001058974">
    <property type="component" value="Chromosome 5"/>
</dbReference>
<feature type="region of interest" description="Disordered" evidence="7">
    <location>
        <begin position="578"/>
        <end position="612"/>
    </location>
</feature>
<dbReference type="InterPro" id="IPR001471">
    <property type="entry name" value="AP2/ERF_dom"/>
</dbReference>
<dbReference type="Gramene" id="Psat05G0131800-T1">
    <property type="protein sequence ID" value="KAI5404129.1"/>
    <property type="gene ID" value="KIW84_051318"/>
</dbReference>
<feature type="compositionally biased region" description="Low complexity" evidence="7">
    <location>
        <begin position="578"/>
        <end position="592"/>
    </location>
</feature>
<dbReference type="GO" id="GO:0003677">
    <property type="term" value="F:DNA binding"/>
    <property type="evidence" value="ECO:0007669"/>
    <property type="project" value="UniProtKB-KW"/>
</dbReference>
<feature type="region of interest" description="Disordered" evidence="7">
    <location>
        <begin position="501"/>
        <end position="541"/>
    </location>
</feature>